<reference evidence="2 3" key="1">
    <citation type="submission" date="2021-02" db="EMBL/GenBank/DDBJ databases">
        <title>Lysobacter arenosi sp. nov., isolated from soil of gangwondo yeongwol, south Korea.</title>
        <authorList>
            <person name="Kim K.R."/>
            <person name="Kim K.H."/>
            <person name="Jeon C.O."/>
        </authorList>
    </citation>
    <scope>NUCLEOTIDE SEQUENCE [LARGE SCALE GENOMIC DNA]</scope>
    <source>
        <strain evidence="2 3">R7</strain>
    </source>
</reference>
<dbReference type="EMBL" id="CP071517">
    <property type="protein sequence ID" value="QSX74069.1"/>
    <property type="molecule type" value="Genomic_DNA"/>
</dbReference>
<gene>
    <name evidence="2" type="ORF">HIV01_012705</name>
</gene>
<dbReference type="Pfam" id="PF11453">
    <property type="entry name" value="DUF2950"/>
    <property type="match status" value="1"/>
</dbReference>
<dbReference type="InterPro" id="IPR021556">
    <property type="entry name" value="DUF2950"/>
</dbReference>
<organism evidence="2 3">
    <name type="scientific">Lysobacter arenosi</name>
    <dbReference type="NCBI Taxonomy" id="2795387"/>
    <lineage>
        <taxon>Bacteria</taxon>
        <taxon>Pseudomonadati</taxon>
        <taxon>Pseudomonadota</taxon>
        <taxon>Gammaproteobacteria</taxon>
        <taxon>Lysobacterales</taxon>
        <taxon>Lysobacteraceae</taxon>
        <taxon>Lysobacter</taxon>
    </lineage>
</organism>
<keyword evidence="1" id="KW-0732">Signal</keyword>
<accession>A0ABX7RAQ7</accession>
<name>A0ABX7RAQ7_9GAMM</name>
<dbReference type="Proteomes" id="UP000663400">
    <property type="component" value="Chromosome"/>
</dbReference>
<dbReference type="RefSeq" id="WP_200607641.1">
    <property type="nucleotide sequence ID" value="NZ_CP071517.1"/>
</dbReference>
<protein>
    <submittedName>
        <fullName evidence="2">DUF2950 domain-containing protein</fullName>
    </submittedName>
</protein>
<proteinExistence type="predicted"/>
<keyword evidence="3" id="KW-1185">Reference proteome</keyword>
<feature type="signal peptide" evidence="1">
    <location>
        <begin position="1"/>
        <end position="27"/>
    </location>
</feature>
<evidence type="ECO:0000313" key="2">
    <source>
        <dbReference type="EMBL" id="QSX74069.1"/>
    </source>
</evidence>
<feature type="chain" id="PRO_5045226479" evidence="1">
    <location>
        <begin position="28"/>
        <end position="305"/>
    </location>
</feature>
<evidence type="ECO:0000313" key="3">
    <source>
        <dbReference type="Proteomes" id="UP000663400"/>
    </source>
</evidence>
<sequence length="305" mass="33175">MNCLLSNCVRRMLPVAILAMLALPASAQQAFPTPDAAAEAFVAALGTQRADAQKLEALLGKDWRDYIPIEGIERADVEAFLKGYREKHSIQTAKDGTAHLAVGKDAWTLPIPLAKGKAGWAFDTHAATEEIRARRIGRNEDDTIESELAYHDAQTEYAELDRDGDGVLEYAQKVLSTDGKHDGLYWADDDSGQISPLGPLFADAEPGSDWHGYHFKILTAQGPSAPGGAYNYLLGNNMSRGFALIGWPSKYGDTGVMSFMISHEGEVFEKDLGPDSEKLAKAMTKFDPDSSWKEVKPPVTTSASK</sequence>
<evidence type="ECO:0000256" key="1">
    <source>
        <dbReference type="SAM" id="SignalP"/>
    </source>
</evidence>